<dbReference type="InterPro" id="IPR002942">
    <property type="entry name" value="S4_RNA-bd"/>
</dbReference>
<proteinExistence type="inferred from homology"/>
<feature type="domain" description="RNA-binding S4" evidence="5">
    <location>
        <begin position="3"/>
        <end position="61"/>
    </location>
</feature>
<dbReference type="PROSITE" id="PS50889">
    <property type="entry name" value="S4"/>
    <property type="match status" value="1"/>
</dbReference>
<dbReference type="RefSeq" id="WP_343785706.1">
    <property type="nucleotide sequence ID" value="NZ_BAAAFH010000006.1"/>
</dbReference>
<dbReference type="Gene3D" id="3.10.290.10">
    <property type="entry name" value="RNA-binding S4 domain"/>
    <property type="match status" value="1"/>
</dbReference>
<dbReference type="Pfam" id="PF01479">
    <property type="entry name" value="S4"/>
    <property type="match status" value="1"/>
</dbReference>
<comment type="similarity">
    <text evidence="1">Belongs to the HSP15 family.</text>
</comment>
<gene>
    <name evidence="6" type="ORF">GCM10009118_11960</name>
</gene>
<evidence type="ECO:0000256" key="3">
    <source>
        <dbReference type="ARBA" id="ARBA00023125"/>
    </source>
</evidence>
<evidence type="ECO:0000313" key="7">
    <source>
        <dbReference type="Proteomes" id="UP001501126"/>
    </source>
</evidence>
<dbReference type="CDD" id="cd00165">
    <property type="entry name" value="S4"/>
    <property type="match status" value="1"/>
</dbReference>
<keyword evidence="7" id="KW-1185">Reference proteome</keyword>
<keyword evidence="2 4" id="KW-0694">RNA-binding</keyword>
<organism evidence="6 7">
    <name type="scientific">Wandonia haliotis</name>
    <dbReference type="NCBI Taxonomy" id="574963"/>
    <lineage>
        <taxon>Bacteria</taxon>
        <taxon>Pseudomonadati</taxon>
        <taxon>Bacteroidota</taxon>
        <taxon>Flavobacteriia</taxon>
        <taxon>Flavobacteriales</taxon>
        <taxon>Crocinitomicaceae</taxon>
        <taxon>Wandonia</taxon>
    </lineage>
</organism>
<evidence type="ECO:0000256" key="4">
    <source>
        <dbReference type="PROSITE-ProRule" id="PRU00182"/>
    </source>
</evidence>
<comment type="caution">
    <text evidence="6">The sequence shown here is derived from an EMBL/GenBank/DDBJ whole genome shotgun (WGS) entry which is preliminary data.</text>
</comment>
<dbReference type="InterPro" id="IPR036986">
    <property type="entry name" value="S4_RNA-bd_sf"/>
</dbReference>
<name>A0ABN1MPI4_9FLAO</name>
<reference evidence="6 7" key="1">
    <citation type="journal article" date="2019" name="Int. J. Syst. Evol. Microbiol.">
        <title>The Global Catalogue of Microorganisms (GCM) 10K type strain sequencing project: providing services to taxonomists for standard genome sequencing and annotation.</title>
        <authorList>
            <consortium name="The Broad Institute Genomics Platform"/>
            <consortium name="The Broad Institute Genome Sequencing Center for Infectious Disease"/>
            <person name="Wu L."/>
            <person name="Ma J."/>
        </authorList>
    </citation>
    <scope>NUCLEOTIDE SEQUENCE [LARGE SCALE GENOMIC DNA]</scope>
    <source>
        <strain evidence="6 7">JCM 16083</strain>
    </source>
</reference>
<accession>A0ABN1MPI4</accession>
<dbReference type="InterPro" id="IPR025708">
    <property type="entry name" value="HSP15"/>
</dbReference>
<protein>
    <submittedName>
        <fullName evidence="6">RNA-binding S4 domain-containing protein</fullName>
    </submittedName>
</protein>
<evidence type="ECO:0000313" key="6">
    <source>
        <dbReference type="EMBL" id="GAA0874788.1"/>
    </source>
</evidence>
<sequence>MAVRIDKYVWCVRLTKTRSQATEQVKKGKIRLNGEDIKPSREVKVGDKLSFSRNGALFEYKILALLDKRVGAKLVPEYLSEETTPEELEKYKLYQESQKIYRDYGTGKPTKKDRRDLSDFWEGWDDWDEE</sequence>
<evidence type="ECO:0000256" key="1">
    <source>
        <dbReference type="ARBA" id="ARBA00008396"/>
    </source>
</evidence>
<dbReference type="Proteomes" id="UP001501126">
    <property type="component" value="Unassembled WGS sequence"/>
</dbReference>
<dbReference type="SMART" id="SM00363">
    <property type="entry name" value="S4"/>
    <property type="match status" value="1"/>
</dbReference>
<evidence type="ECO:0000259" key="5">
    <source>
        <dbReference type="SMART" id="SM00363"/>
    </source>
</evidence>
<dbReference type="PIRSF" id="PIRSF016821">
    <property type="entry name" value="HSP15"/>
    <property type="match status" value="1"/>
</dbReference>
<evidence type="ECO:0000256" key="2">
    <source>
        <dbReference type="ARBA" id="ARBA00022884"/>
    </source>
</evidence>
<keyword evidence="3" id="KW-0238">DNA-binding</keyword>
<dbReference type="EMBL" id="BAAAFH010000006">
    <property type="protein sequence ID" value="GAA0874788.1"/>
    <property type="molecule type" value="Genomic_DNA"/>
</dbReference>
<dbReference type="SUPFAM" id="SSF55174">
    <property type="entry name" value="Alpha-L RNA-binding motif"/>
    <property type="match status" value="1"/>
</dbReference>